<evidence type="ECO:0000313" key="8">
    <source>
        <dbReference type="Proteomes" id="UP000289758"/>
    </source>
</evidence>
<dbReference type="Pfam" id="PF13442">
    <property type="entry name" value="Cytochrome_CBB3"/>
    <property type="match status" value="1"/>
</dbReference>
<gene>
    <name evidence="7" type="ORF">CRV07_06575</name>
</gene>
<name>A0A4Q1AW05_9BACT</name>
<evidence type="ECO:0000256" key="3">
    <source>
        <dbReference type="ARBA" id="ARBA00023004"/>
    </source>
</evidence>
<reference evidence="7 8" key="1">
    <citation type="submission" date="2017-10" db="EMBL/GenBank/DDBJ databases">
        <title>Genomics of the genus Arcobacter.</title>
        <authorList>
            <person name="Perez-Cataluna A."/>
            <person name="Figueras M.J."/>
        </authorList>
    </citation>
    <scope>NUCLEOTIDE SEQUENCE [LARGE SCALE GENOMIC DNA]</scope>
    <source>
        <strain evidence="7 8">CECT 8441</strain>
    </source>
</reference>
<dbReference type="InterPro" id="IPR009056">
    <property type="entry name" value="Cyt_c-like_dom"/>
</dbReference>
<evidence type="ECO:0000256" key="1">
    <source>
        <dbReference type="ARBA" id="ARBA00022617"/>
    </source>
</evidence>
<proteinExistence type="predicted"/>
<feature type="chain" id="PRO_5020856845" evidence="5">
    <location>
        <begin position="22"/>
        <end position="112"/>
    </location>
</feature>
<keyword evidence="1 4" id="KW-0349">Heme</keyword>
<dbReference type="SUPFAM" id="SSF46626">
    <property type="entry name" value="Cytochrome c"/>
    <property type="match status" value="1"/>
</dbReference>
<evidence type="ECO:0000313" key="7">
    <source>
        <dbReference type="EMBL" id="RXK06354.1"/>
    </source>
</evidence>
<evidence type="ECO:0000256" key="5">
    <source>
        <dbReference type="SAM" id="SignalP"/>
    </source>
</evidence>
<dbReference type="OrthoDB" id="9808312at2"/>
<comment type="caution">
    <text evidence="7">The sequence shown here is derived from an EMBL/GenBank/DDBJ whole genome shotgun (WGS) entry which is preliminary data.</text>
</comment>
<dbReference type="AlphaFoldDB" id="A0A4Q1AW05"/>
<evidence type="ECO:0000259" key="6">
    <source>
        <dbReference type="PROSITE" id="PS51007"/>
    </source>
</evidence>
<keyword evidence="5" id="KW-0732">Signal</keyword>
<dbReference type="GO" id="GO:0020037">
    <property type="term" value="F:heme binding"/>
    <property type="evidence" value="ECO:0007669"/>
    <property type="project" value="InterPro"/>
</dbReference>
<dbReference type="PROSITE" id="PS51007">
    <property type="entry name" value="CYTC"/>
    <property type="match status" value="1"/>
</dbReference>
<feature type="signal peptide" evidence="5">
    <location>
        <begin position="1"/>
        <end position="21"/>
    </location>
</feature>
<dbReference type="RefSeq" id="WP_129086946.1">
    <property type="nucleotide sequence ID" value="NZ_CP053836.1"/>
</dbReference>
<dbReference type="GO" id="GO:0009055">
    <property type="term" value="F:electron transfer activity"/>
    <property type="evidence" value="ECO:0007669"/>
    <property type="project" value="InterPro"/>
</dbReference>
<organism evidence="7 8">
    <name type="scientific">Halarcobacter ebronensis</name>
    <dbReference type="NCBI Taxonomy" id="1462615"/>
    <lineage>
        <taxon>Bacteria</taxon>
        <taxon>Pseudomonadati</taxon>
        <taxon>Campylobacterota</taxon>
        <taxon>Epsilonproteobacteria</taxon>
        <taxon>Campylobacterales</taxon>
        <taxon>Arcobacteraceae</taxon>
        <taxon>Halarcobacter</taxon>
    </lineage>
</organism>
<dbReference type="EMBL" id="PDKK01000004">
    <property type="protein sequence ID" value="RXK06354.1"/>
    <property type="molecule type" value="Genomic_DNA"/>
</dbReference>
<keyword evidence="3 4" id="KW-0408">Iron</keyword>
<evidence type="ECO:0000256" key="2">
    <source>
        <dbReference type="ARBA" id="ARBA00022723"/>
    </source>
</evidence>
<keyword evidence="2 4" id="KW-0479">Metal-binding</keyword>
<accession>A0A4Q1AW05</accession>
<evidence type="ECO:0000256" key="4">
    <source>
        <dbReference type="PROSITE-ProRule" id="PRU00433"/>
    </source>
</evidence>
<dbReference type="Gene3D" id="1.10.760.10">
    <property type="entry name" value="Cytochrome c-like domain"/>
    <property type="match status" value="1"/>
</dbReference>
<feature type="domain" description="Cytochrome c" evidence="6">
    <location>
        <begin position="25"/>
        <end position="111"/>
    </location>
</feature>
<keyword evidence="8" id="KW-1185">Reference proteome</keyword>
<dbReference type="GO" id="GO:0046872">
    <property type="term" value="F:metal ion binding"/>
    <property type="evidence" value="ECO:0007669"/>
    <property type="project" value="UniProtKB-KW"/>
</dbReference>
<sequence>MLRNIYKILLLLLLASATVYASDSSKFDQGKKVFDKWCIHCHGVGMPATDALKIVYKGTDISPVLEERKELDADFVKYIVRNGKFSMPFFRKTEINDEQLNSLALYLSTKNK</sequence>
<dbReference type="InterPro" id="IPR036909">
    <property type="entry name" value="Cyt_c-like_dom_sf"/>
</dbReference>
<protein>
    <submittedName>
        <fullName evidence="7">p-cresol methylhydroxylase</fullName>
    </submittedName>
</protein>
<dbReference type="Proteomes" id="UP000289758">
    <property type="component" value="Unassembled WGS sequence"/>
</dbReference>